<feature type="region of interest" description="Disordered" evidence="1">
    <location>
        <begin position="16"/>
        <end position="43"/>
    </location>
</feature>
<dbReference type="Proteomes" id="UP000647587">
    <property type="component" value="Unassembled WGS sequence"/>
</dbReference>
<feature type="compositionally biased region" description="Acidic residues" evidence="1">
    <location>
        <begin position="16"/>
        <end position="28"/>
    </location>
</feature>
<name>A0ABQ2EJK2_9DEIO</name>
<proteinExistence type="predicted"/>
<reference evidence="3" key="1">
    <citation type="journal article" date="2019" name="Int. J. Syst. Evol. Microbiol.">
        <title>The Global Catalogue of Microorganisms (GCM) 10K type strain sequencing project: providing services to taxonomists for standard genome sequencing and annotation.</title>
        <authorList>
            <consortium name="The Broad Institute Genomics Platform"/>
            <consortium name="The Broad Institute Genome Sequencing Center for Infectious Disease"/>
            <person name="Wu L."/>
            <person name="Ma J."/>
        </authorList>
    </citation>
    <scope>NUCLEOTIDE SEQUENCE [LARGE SCALE GENOMIC DNA]</scope>
    <source>
        <strain evidence="3">JCM 30331</strain>
    </source>
</reference>
<protein>
    <submittedName>
        <fullName evidence="2">Uncharacterized protein</fullName>
    </submittedName>
</protein>
<accession>A0ABQ2EJK2</accession>
<keyword evidence="3" id="KW-1185">Reference proteome</keyword>
<organism evidence="2 3">
    <name type="scientific">Deinococcus malanensis</name>
    <dbReference type="NCBI Taxonomy" id="1706855"/>
    <lineage>
        <taxon>Bacteria</taxon>
        <taxon>Thermotogati</taxon>
        <taxon>Deinococcota</taxon>
        <taxon>Deinococci</taxon>
        <taxon>Deinococcales</taxon>
        <taxon>Deinococcaceae</taxon>
        <taxon>Deinococcus</taxon>
    </lineage>
</organism>
<evidence type="ECO:0000313" key="2">
    <source>
        <dbReference type="EMBL" id="GGK11873.1"/>
    </source>
</evidence>
<evidence type="ECO:0000256" key="1">
    <source>
        <dbReference type="SAM" id="MobiDB-lite"/>
    </source>
</evidence>
<dbReference type="EMBL" id="BMPP01000001">
    <property type="protein sequence ID" value="GGK11873.1"/>
    <property type="molecule type" value="Genomic_DNA"/>
</dbReference>
<sequence>MTSSIQKNRHERFLEWDEVELPAEDSPQDDLHHGNAHENQPSGLFYRLTQSLLGKRQLSEV</sequence>
<dbReference type="RefSeq" id="WP_189003588.1">
    <property type="nucleotide sequence ID" value="NZ_BMPP01000001.1"/>
</dbReference>
<comment type="caution">
    <text evidence="2">The sequence shown here is derived from an EMBL/GenBank/DDBJ whole genome shotgun (WGS) entry which is preliminary data.</text>
</comment>
<gene>
    <name evidence="2" type="ORF">GCM10008955_01400</name>
</gene>
<evidence type="ECO:0000313" key="3">
    <source>
        <dbReference type="Proteomes" id="UP000647587"/>
    </source>
</evidence>